<name>A0ABQ2L532_9NOCA</name>
<dbReference type="Proteomes" id="UP000658127">
    <property type="component" value="Unassembled WGS sequence"/>
</dbReference>
<evidence type="ECO:0000313" key="2">
    <source>
        <dbReference type="Proteomes" id="UP000658127"/>
    </source>
</evidence>
<proteinExistence type="predicted"/>
<comment type="caution">
    <text evidence="1">The sequence shown here is derived from an EMBL/GenBank/DDBJ whole genome shotgun (WGS) entry which is preliminary data.</text>
</comment>
<reference evidence="2" key="1">
    <citation type="journal article" date="2019" name="Int. J. Syst. Evol. Microbiol.">
        <title>The Global Catalogue of Microorganisms (GCM) 10K type strain sequencing project: providing services to taxonomists for standard genome sequencing and annotation.</title>
        <authorList>
            <consortium name="The Broad Institute Genomics Platform"/>
            <consortium name="The Broad Institute Genome Sequencing Center for Infectious Disease"/>
            <person name="Wu L."/>
            <person name="Ma J."/>
        </authorList>
    </citation>
    <scope>NUCLEOTIDE SEQUENCE [LARGE SCALE GENOMIC DNA]</scope>
    <source>
        <strain evidence="2">CGMCC 4.7329</strain>
    </source>
</reference>
<dbReference type="RefSeq" id="WP_189034892.1">
    <property type="nucleotide sequence ID" value="NZ_BMNE01000019.1"/>
</dbReference>
<dbReference type="EMBL" id="BMNE01000019">
    <property type="protein sequence ID" value="GGO01225.1"/>
    <property type="molecule type" value="Genomic_DNA"/>
</dbReference>
<protein>
    <submittedName>
        <fullName evidence="1">Uncharacterized protein</fullName>
    </submittedName>
</protein>
<accession>A0ABQ2L532</accession>
<keyword evidence="2" id="KW-1185">Reference proteome</keyword>
<organism evidence="1 2">
    <name type="scientific">Nocardia rhizosphaerihabitans</name>
    <dbReference type="NCBI Taxonomy" id="1691570"/>
    <lineage>
        <taxon>Bacteria</taxon>
        <taxon>Bacillati</taxon>
        <taxon>Actinomycetota</taxon>
        <taxon>Actinomycetes</taxon>
        <taxon>Mycobacteriales</taxon>
        <taxon>Nocardiaceae</taxon>
        <taxon>Nocardia</taxon>
    </lineage>
</organism>
<evidence type="ECO:0000313" key="1">
    <source>
        <dbReference type="EMBL" id="GGO01225.1"/>
    </source>
</evidence>
<sequence>MYATPTPNVLASALHRVYADSSLAPDSLELWIAVADAAVRELQMPVLGALVPWVPIALHYEQATTDGEFFPHSGSVRIMTGPLSGTLYRDLETATREVVVAIQDHLAEQDGDDTGDDGQTDIVRTVSPSWRFRAAGAPAGFTPRVVPPLTS</sequence>
<gene>
    <name evidence="1" type="ORF">GCM10011610_70880</name>
</gene>